<evidence type="ECO:0000256" key="7">
    <source>
        <dbReference type="ARBA" id="ARBA00022723"/>
    </source>
</evidence>
<dbReference type="Pfam" id="PF17900">
    <property type="entry name" value="Peptidase_M1_N"/>
    <property type="match status" value="1"/>
</dbReference>
<keyword evidence="8" id="KW-0378">Hydrolase</keyword>
<dbReference type="PANTHER" id="PTHR11533">
    <property type="entry name" value="PROTEASE M1 ZINC METALLOPROTEASE"/>
    <property type="match status" value="1"/>
</dbReference>
<evidence type="ECO:0000256" key="2">
    <source>
        <dbReference type="ARBA" id="ARBA00001947"/>
    </source>
</evidence>
<dbReference type="Proteomes" id="UP000251891">
    <property type="component" value="Unassembled WGS sequence"/>
</dbReference>
<comment type="similarity">
    <text evidence="3">Belongs to the peptidase M1 family.</text>
</comment>
<keyword evidence="17" id="KW-1185">Reference proteome</keyword>
<dbReference type="InterPro" id="IPR045357">
    <property type="entry name" value="Aminopeptidase_N-like_N"/>
</dbReference>
<protein>
    <recommendedName>
        <fullName evidence="5">Aminopeptidase N</fullName>
        <ecNumber evidence="4">3.4.11.2</ecNumber>
    </recommendedName>
    <alternativeName>
        <fullName evidence="11">Alanine aminopeptidase</fullName>
    </alternativeName>
    <alternativeName>
        <fullName evidence="12">Lysyl aminopeptidase</fullName>
    </alternativeName>
</protein>
<dbReference type="OrthoDB" id="100605at2"/>
<keyword evidence="6" id="KW-0645">Protease</keyword>
<dbReference type="Pfam" id="PF01433">
    <property type="entry name" value="Peptidase_M1"/>
    <property type="match status" value="1"/>
</dbReference>
<keyword evidence="10" id="KW-0482">Metalloprotease</keyword>
<evidence type="ECO:0000259" key="14">
    <source>
        <dbReference type="Pfam" id="PF01433"/>
    </source>
</evidence>
<dbReference type="SUPFAM" id="SSF63737">
    <property type="entry name" value="Leukotriene A4 hydrolase N-terminal domain"/>
    <property type="match status" value="1"/>
</dbReference>
<sequence>MQRATTAVAAAATLLALDPAAAGALRVQAPGGPGAGDPYFPSAGNGGYDVLHYDVALTFRPVDGHIDATATIKARADRKLPAFNLDYRGPKIASVTVDGARARHRRSGQELTVTPASAPRRGKEFTTVVRYSGVPRSLHDGELGTYGWIRTADGALTLSEPDGTPTWLPVNDHPSDKATYEFRVTAPDRLQVVANGEPGPVTRQNGSATYVWRERLPMASYLAMVAIGRFQTRHGKAGPIPVITAVDPRFAKSAAPLHQTTVKVLNWQRKIFGPYPFMTAGGVIDDPRLDYALETQERPVYAGLVPDADFIVHELAHQWFGNSVTPRTWPDIWLNEGFATYAEWLWRERTRKNAAKRLFRSYHRQPARSAIFAPPPGRPGRKHMFGFSVYIRGAMTLHALRERVGDRAFFAILRGWAAEHRHGNADTRQFIALAERVSGKDLDRLFQVWLYTKGKPRSW</sequence>
<evidence type="ECO:0000256" key="1">
    <source>
        <dbReference type="ARBA" id="ARBA00000098"/>
    </source>
</evidence>
<evidence type="ECO:0000256" key="13">
    <source>
        <dbReference type="SAM" id="SignalP"/>
    </source>
</evidence>
<evidence type="ECO:0000256" key="6">
    <source>
        <dbReference type="ARBA" id="ARBA00022670"/>
    </source>
</evidence>
<dbReference type="PRINTS" id="PR00756">
    <property type="entry name" value="ALADIPTASE"/>
</dbReference>
<dbReference type="Gene3D" id="1.10.390.10">
    <property type="entry name" value="Neutral Protease Domain 2"/>
    <property type="match status" value="1"/>
</dbReference>
<dbReference type="PANTHER" id="PTHR11533:SF297">
    <property type="entry name" value="AMINOPEPTIDASE N"/>
    <property type="match status" value="1"/>
</dbReference>
<dbReference type="InterPro" id="IPR001930">
    <property type="entry name" value="Peptidase_M1"/>
</dbReference>
<feature type="domain" description="Peptidase M1 membrane alanine aminopeptidase" evidence="14">
    <location>
        <begin position="309"/>
        <end position="449"/>
    </location>
</feature>
<dbReference type="GO" id="GO:0006508">
    <property type="term" value="P:proteolysis"/>
    <property type="evidence" value="ECO:0007669"/>
    <property type="project" value="UniProtKB-KW"/>
</dbReference>
<organism evidence="16 17">
    <name type="scientific">Actinomadura craniellae</name>
    <dbReference type="NCBI Taxonomy" id="2231787"/>
    <lineage>
        <taxon>Bacteria</taxon>
        <taxon>Bacillati</taxon>
        <taxon>Actinomycetota</taxon>
        <taxon>Actinomycetes</taxon>
        <taxon>Streptosporangiales</taxon>
        <taxon>Thermomonosporaceae</taxon>
        <taxon>Actinomadura</taxon>
    </lineage>
</organism>
<dbReference type="SUPFAM" id="SSF55486">
    <property type="entry name" value="Metalloproteases ('zincins'), catalytic domain"/>
    <property type="match status" value="1"/>
</dbReference>
<evidence type="ECO:0000313" key="17">
    <source>
        <dbReference type="Proteomes" id="UP000251891"/>
    </source>
</evidence>
<dbReference type="AlphaFoldDB" id="A0A365H5Y9"/>
<evidence type="ECO:0000256" key="5">
    <source>
        <dbReference type="ARBA" id="ARBA00015611"/>
    </source>
</evidence>
<feature type="domain" description="Aminopeptidase N-like N-terminal" evidence="15">
    <location>
        <begin position="52"/>
        <end position="222"/>
    </location>
</feature>
<reference evidence="16 17" key="1">
    <citation type="submission" date="2018-06" db="EMBL/GenBank/DDBJ databases">
        <title>Actinomadura craniellae sp. nov. isolated from marine sponge Craniella sp.</title>
        <authorList>
            <person name="Li L."/>
            <person name="Xu Q.H."/>
            <person name="Lin H.W."/>
            <person name="Lu Y.H."/>
        </authorList>
    </citation>
    <scope>NUCLEOTIDE SEQUENCE [LARGE SCALE GENOMIC DNA]</scope>
    <source>
        <strain evidence="16 17">LHW63021</strain>
    </source>
</reference>
<gene>
    <name evidence="16" type="ORF">DPM19_15445</name>
</gene>
<dbReference type="InterPro" id="IPR050344">
    <property type="entry name" value="Peptidase_M1_aminopeptidases"/>
</dbReference>
<evidence type="ECO:0000256" key="9">
    <source>
        <dbReference type="ARBA" id="ARBA00022833"/>
    </source>
</evidence>
<evidence type="ECO:0000256" key="10">
    <source>
        <dbReference type="ARBA" id="ARBA00023049"/>
    </source>
</evidence>
<comment type="cofactor">
    <cofactor evidence="2">
        <name>Zn(2+)</name>
        <dbReference type="ChEBI" id="CHEBI:29105"/>
    </cofactor>
</comment>
<evidence type="ECO:0000313" key="16">
    <source>
        <dbReference type="EMBL" id="RAY14515.1"/>
    </source>
</evidence>
<accession>A0A365H5Y9</accession>
<evidence type="ECO:0000256" key="12">
    <source>
        <dbReference type="ARBA" id="ARBA00031533"/>
    </source>
</evidence>
<dbReference type="EC" id="3.4.11.2" evidence="4"/>
<dbReference type="GO" id="GO:0016285">
    <property type="term" value="F:alanyl aminopeptidase activity"/>
    <property type="evidence" value="ECO:0007669"/>
    <property type="project" value="UniProtKB-EC"/>
</dbReference>
<dbReference type="CDD" id="cd09603">
    <property type="entry name" value="M1_APN_like"/>
    <property type="match status" value="1"/>
</dbReference>
<keyword evidence="9" id="KW-0862">Zinc</keyword>
<evidence type="ECO:0000256" key="4">
    <source>
        <dbReference type="ARBA" id="ARBA00012564"/>
    </source>
</evidence>
<keyword evidence="7" id="KW-0479">Metal-binding</keyword>
<evidence type="ECO:0000256" key="11">
    <source>
        <dbReference type="ARBA" id="ARBA00029811"/>
    </source>
</evidence>
<dbReference type="EMBL" id="QLYX01000006">
    <property type="protein sequence ID" value="RAY14515.1"/>
    <property type="molecule type" value="Genomic_DNA"/>
</dbReference>
<comment type="caution">
    <text evidence="16">The sequence shown here is derived from an EMBL/GenBank/DDBJ whole genome shotgun (WGS) entry which is preliminary data.</text>
</comment>
<evidence type="ECO:0000256" key="8">
    <source>
        <dbReference type="ARBA" id="ARBA00022801"/>
    </source>
</evidence>
<dbReference type="InterPro" id="IPR027268">
    <property type="entry name" value="Peptidase_M4/M1_CTD_sf"/>
</dbReference>
<comment type="catalytic activity">
    <reaction evidence="1">
        <text>Release of an N-terminal amino acid, Xaa-|-Yaa- from a peptide, amide or arylamide. Xaa is preferably Ala, but may be most amino acids including Pro (slow action). When a terminal hydrophobic residue is followed by a prolyl residue, the two may be released as an intact Xaa-Pro dipeptide.</text>
        <dbReference type="EC" id="3.4.11.2"/>
    </reaction>
</comment>
<evidence type="ECO:0000256" key="3">
    <source>
        <dbReference type="ARBA" id="ARBA00010136"/>
    </source>
</evidence>
<proteinExistence type="inferred from homology"/>
<dbReference type="GO" id="GO:0008237">
    <property type="term" value="F:metallopeptidase activity"/>
    <property type="evidence" value="ECO:0007669"/>
    <property type="project" value="UniProtKB-KW"/>
</dbReference>
<evidence type="ECO:0000259" key="15">
    <source>
        <dbReference type="Pfam" id="PF17900"/>
    </source>
</evidence>
<dbReference type="InterPro" id="IPR042097">
    <property type="entry name" value="Aminopeptidase_N-like_N_sf"/>
</dbReference>
<dbReference type="GO" id="GO:0008270">
    <property type="term" value="F:zinc ion binding"/>
    <property type="evidence" value="ECO:0007669"/>
    <property type="project" value="InterPro"/>
</dbReference>
<dbReference type="Gene3D" id="2.60.40.1730">
    <property type="entry name" value="tricorn interacting facor f3 domain"/>
    <property type="match status" value="1"/>
</dbReference>
<name>A0A365H5Y9_9ACTN</name>
<feature type="chain" id="PRO_5016833597" description="Aminopeptidase N" evidence="13">
    <location>
        <begin position="25"/>
        <end position="459"/>
    </location>
</feature>
<keyword evidence="13" id="KW-0732">Signal</keyword>
<feature type="signal peptide" evidence="13">
    <location>
        <begin position="1"/>
        <end position="24"/>
    </location>
</feature>
<dbReference type="InterPro" id="IPR014782">
    <property type="entry name" value="Peptidase_M1_dom"/>
</dbReference>